<dbReference type="EMBL" id="JDST02000056">
    <property type="protein sequence ID" value="KFB76382.1"/>
    <property type="molecule type" value="Genomic_DNA"/>
</dbReference>
<comment type="caution">
    <text evidence="6">The sequence shown here is derived from an EMBL/GenBank/DDBJ whole genome shotgun (WGS) entry which is preliminary data.</text>
</comment>
<protein>
    <submittedName>
        <fullName evidence="6">Prophage CP4-57 integrase</fullName>
    </submittedName>
</protein>
<keyword evidence="7" id="KW-1185">Reference proteome</keyword>
<dbReference type="Gene3D" id="1.10.150.130">
    <property type="match status" value="1"/>
</dbReference>
<dbReference type="PROSITE" id="PS51898">
    <property type="entry name" value="TYR_RECOMBINASE"/>
    <property type="match status" value="1"/>
</dbReference>
<dbReference type="Pfam" id="PF13356">
    <property type="entry name" value="Arm-DNA-bind_3"/>
    <property type="match status" value="1"/>
</dbReference>
<evidence type="ECO:0000313" key="7">
    <source>
        <dbReference type="Proteomes" id="UP000021315"/>
    </source>
</evidence>
<evidence type="ECO:0000256" key="4">
    <source>
        <dbReference type="ARBA" id="ARBA00023172"/>
    </source>
</evidence>
<dbReference type="Gene3D" id="3.30.160.390">
    <property type="entry name" value="Integrase, DNA-binding domain"/>
    <property type="match status" value="1"/>
</dbReference>
<dbReference type="GO" id="GO:0015074">
    <property type="term" value="P:DNA integration"/>
    <property type="evidence" value="ECO:0007669"/>
    <property type="project" value="UniProtKB-KW"/>
</dbReference>
<evidence type="ECO:0000256" key="1">
    <source>
        <dbReference type="ARBA" id="ARBA00008857"/>
    </source>
</evidence>
<dbReference type="CDD" id="cd00801">
    <property type="entry name" value="INT_P4_C"/>
    <property type="match status" value="1"/>
</dbReference>
<name>A0A080M4Y5_9PROT</name>
<dbReference type="Gene3D" id="1.10.443.10">
    <property type="entry name" value="Intergrase catalytic core"/>
    <property type="match status" value="1"/>
</dbReference>
<comment type="similarity">
    <text evidence="1">Belongs to the 'phage' integrase family.</text>
</comment>
<keyword evidence="3" id="KW-0238">DNA-binding</keyword>
<reference evidence="6" key="1">
    <citation type="submission" date="2014-02" db="EMBL/GenBank/DDBJ databases">
        <title>Expanding our view of genomic diversity in Candidatus Accumulibacter clades.</title>
        <authorList>
            <person name="Skennerton C.T."/>
            <person name="Barr J.J."/>
            <person name="Slater F.R."/>
            <person name="Bond P.L."/>
            <person name="Tyson G.W."/>
        </authorList>
    </citation>
    <scope>NUCLEOTIDE SEQUENCE [LARGE SCALE GENOMIC DNA]</scope>
</reference>
<dbReference type="GO" id="GO:0006310">
    <property type="term" value="P:DNA recombination"/>
    <property type="evidence" value="ECO:0007669"/>
    <property type="project" value="UniProtKB-KW"/>
</dbReference>
<organism evidence="6 7">
    <name type="scientific">Candidatus Accumulibacter cognatus</name>
    <dbReference type="NCBI Taxonomy" id="2954383"/>
    <lineage>
        <taxon>Bacteria</taxon>
        <taxon>Pseudomonadati</taxon>
        <taxon>Pseudomonadota</taxon>
        <taxon>Betaproteobacteria</taxon>
        <taxon>Candidatus Accumulibacter</taxon>
    </lineage>
</organism>
<dbReference type="InterPro" id="IPR011010">
    <property type="entry name" value="DNA_brk_join_enz"/>
</dbReference>
<dbReference type="InterPro" id="IPR038488">
    <property type="entry name" value="Integrase_DNA-bd_sf"/>
</dbReference>
<keyword evidence="2" id="KW-0229">DNA integration</keyword>
<dbReference type="InterPro" id="IPR050808">
    <property type="entry name" value="Phage_Integrase"/>
</dbReference>
<dbReference type="GO" id="GO:0003677">
    <property type="term" value="F:DNA binding"/>
    <property type="evidence" value="ECO:0007669"/>
    <property type="project" value="UniProtKB-KW"/>
</dbReference>
<dbReference type="SUPFAM" id="SSF56349">
    <property type="entry name" value="DNA breaking-rejoining enzymes"/>
    <property type="match status" value="1"/>
</dbReference>
<dbReference type="STRING" id="1453999.AW06_002525"/>
<evidence type="ECO:0000259" key="5">
    <source>
        <dbReference type="PROSITE" id="PS51898"/>
    </source>
</evidence>
<feature type="domain" description="Tyr recombinase" evidence="5">
    <location>
        <begin position="218"/>
        <end position="407"/>
    </location>
</feature>
<dbReference type="RefSeq" id="WP_034949769.1">
    <property type="nucleotide sequence ID" value="NZ_JDST02000056.1"/>
</dbReference>
<dbReference type="Pfam" id="PF00589">
    <property type="entry name" value="Phage_integrase"/>
    <property type="match status" value="1"/>
</dbReference>
<keyword evidence="4" id="KW-0233">DNA recombination</keyword>
<dbReference type="InterPro" id="IPR010998">
    <property type="entry name" value="Integrase_recombinase_N"/>
</dbReference>
<dbReference type="PANTHER" id="PTHR30629">
    <property type="entry name" value="PROPHAGE INTEGRASE"/>
    <property type="match status" value="1"/>
</dbReference>
<dbReference type="AlphaFoldDB" id="A0A080M4Y5"/>
<proteinExistence type="inferred from homology"/>
<evidence type="ECO:0000256" key="3">
    <source>
        <dbReference type="ARBA" id="ARBA00023125"/>
    </source>
</evidence>
<evidence type="ECO:0000313" key="6">
    <source>
        <dbReference type="EMBL" id="KFB76382.1"/>
    </source>
</evidence>
<dbReference type="InterPro" id="IPR025166">
    <property type="entry name" value="Integrase_DNA_bind_dom"/>
</dbReference>
<accession>A0A080M4Y5</accession>
<dbReference type="PANTHER" id="PTHR30629:SF2">
    <property type="entry name" value="PROPHAGE INTEGRASE INTS-RELATED"/>
    <property type="match status" value="1"/>
</dbReference>
<sequence>MAINKLTDSRIAAAKPKEKQYSLSDGGGLSLRVRPTGSKTWVYVFHLDGNQRRMGLGSYPAVGLAEARKGRDDARKVRETENPILARKKAKEAARREARGDGPPKTVRQLFEKWQEVELTQRKDLGARTETYFERDVFPVIGDKPLVDVTQADIWAIRDRMRATKRPRRAADADGSRLVNMHLSDLRQMFNFGVSRGYSNVQPTAGIRSRDYGGQDHASDRWLTEPELQQLAKILPASRLSKVSQCAVWLLLATGNRVGESYKARWSEISFEGRTWFIPKENRKGNRLNPAKDHLVCLSDFALGQLRLLEAHTGDSPYLFPNKRDRRTAAPDNSLRRQVADLGASLYTGGQPWTPHDLRRSTATLLLSVGTTQPVADKCIGHYARGDRVASAYFHWGYEDERVQAWEKLGRKLGQIMQTSAAATVPFAPKP</sequence>
<dbReference type="InterPro" id="IPR002104">
    <property type="entry name" value="Integrase_catalytic"/>
</dbReference>
<dbReference type="InterPro" id="IPR013762">
    <property type="entry name" value="Integrase-like_cat_sf"/>
</dbReference>
<evidence type="ECO:0000256" key="2">
    <source>
        <dbReference type="ARBA" id="ARBA00022908"/>
    </source>
</evidence>
<gene>
    <name evidence="6" type="primary">intA_2</name>
    <name evidence="6" type="ORF">AW06_002525</name>
</gene>
<dbReference type="Proteomes" id="UP000021315">
    <property type="component" value="Unassembled WGS sequence"/>
</dbReference>